<comment type="caution">
    <text evidence="3">The sequence shown here is derived from an EMBL/GenBank/DDBJ whole genome shotgun (WGS) entry which is preliminary data.</text>
</comment>
<organism evidence="3 4">
    <name type="scientific">Alkalihalophilus pseudofirmus</name>
    <name type="common">Bacillus pseudofirmus</name>
    <dbReference type="NCBI Taxonomy" id="79885"/>
    <lineage>
        <taxon>Bacteria</taxon>
        <taxon>Bacillati</taxon>
        <taxon>Bacillota</taxon>
        <taxon>Bacilli</taxon>
        <taxon>Bacillales</taxon>
        <taxon>Bacillaceae</taxon>
        <taxon>Alkalihalophilus</taxon>
    </lineage>
</organism>
<protein>
    <submittedName>
        <fullName evidence="3">Helix-turn-helix transcriptional regulator</fullName>
    </submittedName>
</protein>
<feature type="domain" description="HTH cro/C1-type" evidence="2">
    <location>
        <begin position="15"/>
        <end position="70"/>
    </location>
</feature>
<dbReference type="RefSeq" id="WP_323467140.1">
    <property type="nucleotide sequence ID" value="NZ_CP144224.1"/>
</dbReference>
<dbReference type="PANTHER" id="PTHR46797">
    <property type="entry name" value="HTH-TYPE TRANSCRIPTIONAL REGULATOR"/>
    <property type="match status" value="1"/>
</dbReference>
<dbReference type="InterPro" id="IPR050807">
    <property type="entry name" value="TransReg_Diox_bact_type"/>
</dbReference>
<sequence>MQKSPELNRRLGRMIRLIRQEKGMTLEKLAEKSLITPKHLSSIERGKTSLSVVNLLLIEKGLGMKEPGAIYTGDLLELYEHLYEYVHDLDQADR</sequence>
<dbReference type="PROSITE" id="PS50943">
    <property type="entry name" value="HTH_CROC1"/>
    <property type="match status" value="1"/>
</dbReference>
<dbReference type="GO" id="GO:0003677">
    <property type="term" value="F:DNA binding"/>
    <property type="evidence" value="ECO:0007669"/>
    <property type="project" value="UniProtKB-KW"/>
</dbReference>
<proteinExistence type="predicted"/>
<dbReference type="InterPro" id="IPR001387">
    <property type="entry name" value="Cro/C1-type_HTH"/>
</dbReference>
<dbReference type="SMART" id="SM00530">
    <property type="entry name" value="HTH_XRE"/>
    <property type="match status" value="1"/>
</dbReference>
<evidence type="ECO:0000313" key="3">
    <source>
        <dbReference type="EMBL" id="MDV2886356.1"/>
    </source>
</evidence>
<dbReference type="AlphaFoldDB" id="A0AAJ2NPU3"/>
<dbReference type="EMBL" id="JAWJAY010000003">
    <property type="protein sequence ID" value="MDV2886356.1"/>
    <property type="molecule type" value="Genomic_DNA"/>
</dbReference>
<dbReference type="PANTHER" id="PTHR46797:SF1">
    <property type="entry name" value="METHYLPHOSPHONATE SYNTHASE"/>
    <property type="match status" value="1"/>
</dbReference>
<name>A0AAJ2NPU3_ALKPS</name>
<dbReference type="Gene3D" id="1.10.260.40">
    <property type="entry name" value="lambda repressor-like DNA-binding domains"/>
    <property type="match status" value="1"/>
</dbReference>
<dbReference type="InterPro" id="IPR010982">
    <property type="entry name" value="Lambda_DNA-bd_dom_sf"/>
</dbReference>
<dbReference type="CDD" id="cd00093">
    <property type="entry name" value="HTH_XRE"/>
    <property type="match status" value="1"/>
</dbReference>
<accession>A0AAJ2NPU3</accession>
<keyword evidence="1" id="KW-0238">DNA-binding</keyword>
<dbReference type="GO" id="GO:0005829">
    <property type="term" value="C:cytosol"/>
    <property type="evidence" value="ECO:0007669"/>
    <property type="project" value="TreeGrafter"/>
</dbReference>
<evidence type="ECO:0000256" key="1">
    <source>
        <dbReference type="ARBA" id="ARBA00023125"/>
    </source>
</evidence>
<dbReference type="GO" id="GO:0003700">
    <property type="term" value="F:DNA-binding transcription factor activity"/>
    <property type="evidence" value="ECO:0007669"/>
    <property type="project" value="TreeGrafter"/>
</dbReference>
<dbReference type="SUPFAM" id="SSF47413">
    <property type="entry name" value="lambda repressor-like DNA-binding domains"/>
    <property type="match status" value="1"/>
</dbReference>
<dbReference type="Pfam" id="PF01381">
    <property type="entry name" value="HTH_3"/>
    <property type="match status" value="1"/>
</dbReference>
<gene>
    <name evidence="3" type="ORF">RYX45_14295</name>
</gene>
<reference evidence="3" key="1">
    <citation type="submission" date="2023-10" db="EMBL/GenBank/DDBJ databases">
        <title>Screening of Alkalihalophilus pseudofirmusBZ-TG-HK211 and Its Alleviation of Salt Stress on Rapeseed Growth.</title>
        <authorList>
            <person name="Zhao B."/>
            <person name="Guo T."/>
        </authorList>
    </citation>
    <scope>NUCLEOTIDE SEQUENCE</scope>
    <source>
        <strain evidence="3">BZ-TG-HK211</strain>
    </source>
</reference>
<evidence type="ECO:0000259" key="2">
    <source>
        <dbReference type="PROSITE" id="PS50943"/>
    </source>
</evidence>
<evidence type="ECO:0000313" key="4">
    <source>
        <dbReference type="Proteomes" id="UP001285636"/>
    </source>
</evidence>
<dbReference type="Proteomes" id="UP001285636">
    <property type="component" value="Unassembled WGS sequence"/>
</dbReference>